<sequence>MVAREVDDGGVNGLELPEEVVGNWWVRLEACGSGLWVVGCGTLQSELVGLIVVYGSLAETPSSVEFHPQCVRKPPTAGCDRIKTCGAHPRTIIPLSFTLSSNPSSDNHFSSSSFECRTHQINDTLDHPAETPSSVEFHPQCVRKPPTAGCDRIKTCGAHPRTIIPLSFTLSSNPSSKNHFSSSSFACLTHQINGTLDDSNPKPSSIFCSIQARVKLPKQT</sequence>
<comment type="caution">
    <text evidence="1">The sequence shown here is derived from an EMBL/GenBank/DDBJ whole genome shotgun (WGS) entry which is preliminary data.</text>
</comment>
<proteinExistence type="predicted"/>
<dbReference type="Proteomes" id="UP001172457">
    <property type="component" value="Chromosome 3"/>
</dbReference>
<reference evidence="1" key="1">
    <citation type="submission" date="2023-03" db="EMBL/GenBank/DDBJ databases">
        <title>Chromosome-scale reference genome and RAD-based genetic map of yellow starthistle (Centaurea solstitialis) reveal putative structural variation and QTLs associated with invader traits.</title>
        <authorList>
            <person name="Reatini B."/>
            <person name="Cang F.A."/>
            <person name="Jiang Q."/>
            <person name="Mckibben M.T.W."/>
            <person name="Barker M.S."/>
            <person name="Rieseberg L.H."/>
            <person name="Dlugosch K.M."/>
        </authorList>
    </citation>
    <scope>NUCLEOTIDE SEQUENCE</scope>
    <source>
        <strain evidence="1">CAN-66</strain>
        <tissue evidence="1">Leaf</tissue>
    </source>
</reference>
<evidence type="ECO:0000313" key="2">
    <source>
        <dbReference type="Proteomes" id="UP001172457"/>
    </source>
</evidence>
<gene>
    <name evidence="1" type="ORF">OSB04_013955</name>
</gene>
<keyword evidence="2" id="KW-1185">Reference proteome</keyword>
<organism evidence="1 2">
    <name type="scientific">Centaurea solstitialis</name>
    <name type="common">yellow star-thistle</name>
    <dbReference type="NCBI Taxonomy" id="347529"/>
    <lineage>
        <taxon>Eukaryota</taxon>
        <taxon>Viridiplantae</taxon>
        <taxon>Streptophyta</taxon>
        <taxon>Embryophyta</taxon>
        <taxon>Tracheophyta</taxon>
        <taxon>Spermatophyta</taxon>
        <taxon>Magnoliopsida</taxon>
        <taxon>eudicotyledons</taxon>
        <taxon>Gunneridae</taxon>
        <taxon>Pentapetalae</taxon>
        <taxon>asterids</taxon>
        <taxon>campanulids</taxon>
        <taxon>Asterales</taxon>
        <taxon>Asteraceae</taxon>
        <taxon>Carduoideae</taxon>
        <taxon>Cardueae</taxon>
        <taxon>Centaureinae</taxon>
        <taxon>Centaurea</taxon>
    </lineage>
</organism>
<dbReference type="AlphaFoldDB" id="A0AA38WRJ4"/>
<name>A0AA38WRJ4_9ASTR</name>
<accession>A0AA38WRJ4</accession>
<evidence type="ECO:0000313" key="1">
    <source>
        <dbReference type="EMBL" id="KAJ9559341.1"/>
    </source>
</evidence>
<protein>
    <submittedName>
        <fullName evidence="1">Uncharacterized protein</fullName>
    </submittedName>
</protein>
<dbReference type="EMBL" id="JARYMX010000003">
    <property type="protein sequence ID" value="KAJ9559341.1"/>
    <property type="molecule type" value="Genomic_DNA"/>
</dbReference>